<feature type="transmembrane region" description="Helical" evidence="1">
    <location>
        <begin position="76"/>
        <end position="109"/>
    </location>
</feature>
<name>A0A917AE50_9RHOB</name>
<dbReference type="Proteomes" id="UP000606730">
    <property type="component" value="Unassembled WGS sequence"/>
</dbReference>
<accession>A0A917AE50</accession>
<gene>
    <name evidence="3" type="ORF">GCM10011517_11490</name>
</gene>
<feature type="domain" description="DUF1468" evidence="2">
    <location>
        <begin position="6"/>
        <end position="142"/>
    </location>
</feature>
<dbReference type="RefSeq" id="WP_095596014.1">
    <property type="nucleotide sequence ID" value="NZ_BMKN01000001.1"/>
</dbReference>
<organism evidence="3 4">
    <name type="scientific">Actibacterium pelagium</name>
    <dbReference type="NCBI Taxonomy" id="2029103"/>
    <lineage>
        <taxon>Bacteria</taxon>
        <taxon>Pseudomonadati</taxon>
        <taxon>Pseudomonadota</taxon>
        <taxon>Alphaproteobacteria</taxon>
        <taxon>Rhodobacterales</taxon>
        <taxon>Roseobacteraceae</taxon>
        <taxon>Actibacterium</taxon>
    </lineage>
</organism>
<proteinExistence type="predicted"/>
<dbReference type="Pfam" id="PF07331">
    <property type="entry name" value="TctB"/>
    <property type="match status" value="1"/>
</dbReference>
<evidence type="ECO:0000313" key="4">
    <source>
        <dbReference type="Proteomes" id="UP000606730"/>
    </source>
</evidence>
<dbReference type="EMBL" id="BMKN01000001">
    <property type="protein sequence ID" value="GGE45574.1"/>
    <property type="molecule type" value="Genomic_DNA"/>
</dbReference>
<keyword evidence="1" id="KW-1133">Transmembrane helix</keyword>
<evidence type="ECO:0000313" key="3">
    <source>
        <dbReference type="EMBL" id="GGE45574.1"/>
    </source>
</evidence>
<feature type="transmembrane region" description="Helical" evidence="1">
    <location>
        <begin position="115"/>
        <end position="133"/>
    </location>
</feature>
<evidence type="ECO:0000259" key="2">
    <source>
        <dbReference type="Pfam" id="PF07331"/>
    </source>
</evidence>
<keyword evidence="1" id="KW-0812">Transmembrane</keyword>
<feature type="transmembrane region" description="Helical" evidence="1">
    <location>
        <begin position="38"/>
        <end position="55"/>
    </location>
</feature>
<dbReference type="AlphaFoldDB" id="A0A917AE50"/>
<reference evidence="3" key="2">
    <citation type="submission" date="2020-09" db="EMBL/GenBank/DDBJ databases">
        <authorList>
            <person name="Sun Q."/>
            <person name="Zhou Y."/>
        </authorList>
    </citation>
    <scope>NUCLEOTIDE SEQUENCE</scope>
    <source>
        <strain evidence="3">CGMCC 1.16012</strain>
    </source>
</reference>
<comment type="caution">
    <text evidence="3">The sequence shown here is derived from an EMBL/GenBank/DDBJ whole genome shotgun (WGS) entry which is preliminary data.</text>
</comment>
<protein>
    <recommendedName>
        <fullName evidence="2">DUF1468 domain-containing protein</fullName>
    </recommendedName>
</protein>
<dbReference type="InterPro" id="IPR009936">
    <property type="entry name" value="DUF1468"/>
</dbReference>
<sequence>MRRVFLVVLLAGVIYYTYVAFADLNFLTRTGRPGPGFFPRVIGISAIFIILWALIDELRKGADEQEKANPEAWQDVVMLMALAIGYAVLLRMFGGFVATVIFLGVTLMVLNRTQPLKNFALAILIPGGVYLLFDRVLNANMPPALYDLPI</sequence>
<keyword evidence="4" id="KW-1185">Reference proteome</keyword>
<keyword evidence="1" id="KW-0472">Membrane</keyword>
<dbReference type="OrthoDB" id="8455333at2"/>
<evidence type="ECO:0000256" key="1">
    <source>
        <dbReference type="SAM" id="Phobius"/>
    </source>
</evidence>
<reference evidence="3" key="1">
    <citation type="journal article" date="2014" name="Int. J. Syst. Evol. Microbiol.">
        <title>Complete genome sequence of Corynebacterium casei LMG S-19264T (=DSM 44701T), isolated from a smear-ripened cheese.</title>
        <authorList>
            <consortium name="US DOE Joint Genome Institute (JGI-PGF)"/>
            <person name="Walter F."/>
            <person name="Albersmeier A."/>
            <person name="Kalinowski J."/>
            <person name="Ruckert C."/>
        </authorList>
    </citation>
    <scope>NUCLEOTIDE SEQUENCE</scope>
    <source>
        <strain evidence="3">CGMCC 1.16012</strain>
    </source>
</reference>